<dbReference type="PANTHER" id="PTHR30157:SF0">
    <property type="entry name" value="NADPH-DEPENDENT FERRIC-CHELATE REDUCTASE"/>
    <property type="match status" value="1"/>
</dbReference>
<accession>A0A8J7GBB8</accession>
<dbReference type="PANTHER" id="PTHR30157">
    <property type="entry name" value="FERRIC REDUCTASE, NADPH-DEPENDENT"/>
    <property type="match status" value="1"/>
</dbReference>
<dbReference type="InterPro" id="IPR039261">
    <property type="entry name" value="FNR_nucleotide-bd"/>
</dbReference>
<dbReference type="InterPro" id="IPR017938">
    <property type="entry name" value="Riboflavin_synthase-like_b-brl"/>
</dbReference>
<dbReference type="Proteomes" id="UP000622552">
    <property type="component" value="Unassembled WGS sequence"/>
</dbReference>
<evidence type="ECO:0000313" key="4">
    <source>
        <dbReference type="Proteomes" id="UP000622552"/>
    </source>
</evidence>
<dbReference type="EMBL" id="JADOUF010000001">
    <property type="protein sequence ID" value="MBG6137283.1"/>
    <property type="molecule type" value="Genomic_DNA"/>
</dbReference>
<proteinExistence type="predicted"/>
<sequence length="279" mass="30763">MAERTRPQPRRATVLRTERITPHMIRVTLGGEGLADFGAGAYTDHYVKILFAADGGALPEPFDLEAIRRDQPREEWPRTRTYTVRSWNPTALELVIDFVHHGDEGLAGPWAARAVPGDVLYFSGPGGGYTPDPTADWHLLVGDESALPAIAAGVERLPAGAPAHVFVEVADAEEEQKLDTYGAAEIRWVHRGDRAIGEALVEAVRACEFPAGRVHAFVHGEATFVKDMRRELFIERGVPRAGQSISGYWRRGADEDGWQSSKSEWNKQVEEEEARAATS</sequence>
<dbReference type="Pfam" id="PF08021">
    <property type="entry name" value="FAD_binding_9"/>
    <property type="match status" value="1"/>
</dbReference>
<evidence type="ECO:0000313" key="3">
    <source>
        <dbReference type="EMBL" id="MBG6137283.1"/>
    </source>
</evidence>
<dbReference type="PROSITE" id="PS51384">
    <property type="entry name" value="FAD_FR"/>
    <property type="match status" value="1"/>
</dbReference>
<dbReference type="InterPro" id="IPR017927">
    <property type="entry name" value="FAD-bd_FR_type"/>
</dbReference>
<keyword evidence="4" id="KW-1185">Reference proteome</keyword>
<feature type="domain" description="FAD-binding FR-type" evidence="2">
    <location>
        <begin position="7"/>
        <end position="132"/>
    </location>
</feature>
<dbReference type="SUPFAM" id="SSF63380">
    <property type="entry name" value="Riboflavin synthase domain-like"/>
    <property type="match status" value="1"/>
</dbReference>
<organism evidence="3 4">
    <name type="scientific">Longispora fulva</name>
    <dbReference type="NCBI Taxonomy" id="619741"/>
    <lineage>
        <taxon>Bacteria</taxon>
        <taxon>Bacillati</taxon>
        <taxon>Actinomycetota</taxon>
        <taxon>Actinomycetes</taxon>
        <taxon>Micromonosporales</taxon>
        <taxon>Micromonosporaceae</taxon>
        <taxon>Longispora</taxon>
    </lineage>
</organism>
<dbReference type="Gene3D" id="3.40.50.80">
    <property type="entry name" value="Nucleotide-binding domain of ferredoxin-NADP reductase (FNR) module"/>
    <property type="match status" value="1"/>
</dbReference>
<dbReference type="Pfam" id="PF04954">
    <property type="entry name" value="SIP"/>
    <property type="match status" value="1"/>
</dbReference>
<evidence type="ECO:0000256" key="1">
    <source>
        <dbReference type="SAM" id="MobiDB-lite"/>
    </source>
</evidence>
<dbReference type="InterPro" id="IPR007037">
    <property type="entry name" value="SIP_rossman_dom"/>
</dbReference>
<reference evidence="3" key="1">
    <citation type="submission" date="2020-11" db="EMBL/GenBank/DDBJ databases">
        <title>Sequencing the genomes of 1000 actinobacteria strains.</title>
        <authorList>
            <person name="Klenk H.-P."/>
        </authorList>
    </citation>
    <scope>NUCLEOTIDE SEQUENCE</scope>
    <source>
        <strain evidence="3">DSM 45356</strain>
    </source>
</reference>
<evidence type="ECO:0000259" key="2">
    <source>
        <dbReference type="PROSITE" id="PS51384"/>
    </source>
</evidence>
<dbReference type="FunFam" id="2.40.30.10:FF:000131">
    <property type="entry name" value="NADPH-dependent ferric siderophore reductase"/>
    <property type="match status" value="1"/>
</dbReference>
<dbReference type="InterPro" id="IPR039374">
    <property type="entry name" value="SIP_fam"/>
</dbReference>
<dbReference type="RefSeq" id="WP_197004164.1">
    <property type="nucleotide sequence ID" value="NZ_BONS01000020.1"/>
</dbReference>
<dbReference type="CDD" id="cd06193">
    <property type="entry name" value="siderophore_interacting"/>
    <property type="match status" value="1"/>
</dbReference>
<dbReference type="Gene3D" id="2.40.30.10">
    <property type="entry name" value="Translation factors"/>
    <property type="match status" value="1"/>
</dbReference>
<gene>
    <name evidence="3" type="ORF">IW245_003477</name>
</gene>
<dbReference type="AlphaFoldDB" id="A0A8J7GBB8"/>
<dbReference type="GO" id="GO:0016491">
    <property type="term" value="F:oxidoreductase activity"/>
    <property type="evidence" value="ECO:0007669"/>
    <property type="project" value="InterPro"/>
</dbReference>
<feature type="region of interest" description="Disordered" evidence="1">
    <location>
        <begin position="251"/>
        <end position="279"/>
    </location>
</feature>
<protein>
    <submittedName>
        <fullName evidence="3">NADPH-dependent ferric siderophore reductase</fullName>
    </submittedName>
</protein>
<comment type="caution">
    <text evidence="3">The sequence shown here is derived from an EMBL/GenBank/DDBJ whole genome shotgun (WGS) entry which is preliminary data.</text>
</comment>
<dbReference type="InterPro" id="IPR013113">
    <property type="entry name" value="SIP_FAD-bd"/>
</dbReference>
<name>A0A8J7GBB8_9ACTN</name>